<dbReference type="Pfam" id="PF00082">
    <property type="entry name" value="Peptidase_S8"/>
    <property type="match status" value="1"/>
</dbReference>
<dbReference type="SUPFAM" id="SSF52743">
    <property type="entry name" value="Subtilisin-like"/>
    <property type="match status" value="1"/>
</dbReference>
<dbReference type="GO" id="GO:0004252">
    <property type="term" value="F:serine-type endopeptidase activity"/>
    <property type="evidence" value="ECO:0007669"/>
    <property type="project" value="UniProtKB-UniRule"/>
</dbReference>
<feature type="active site" description="Charge relay system" evidence="5">
    <location>
        <position position="204"/>
    </location>
</feature>
<evidence type="ECO:0000256" key="2">
    <source>
        <dbReference type="ARBA" id="ARBA00022670"/>
    </source>
</evidence>
<gene>
    <name evidence="7" type="ORF">KTA_38810</name>
</gene>
<evidence type="ECO:0000256" key="1">
    <source>
        <dbReference type="ARBA" id="ARBA00011073"/>
    </source>
</evidence>
<organism evidence="7">
    <name type="scientific">Thermogemmatispora argillosa</name>
    <dbReference type="NCBI Taxonomy" id="2045280"/>
    <lineage>
        <taxon>Bacteria</taxon>
        <taxon>Bacillati</taxon>
        <taxon>Chloroflexota</taxon>
        <taxon>Ktedonobacteria</taxon>
        <taxon>Thermogemmatisporales</taxon>
        <taxon>Thermogemmatisporaceae</taxon>
        <taxon>Thermogemmatispora</taxon>
    </lineage>
</organism>
<accession>A0A455T891</accession>
<feature type="active site" description="Charge relay system" evidence="5">
    <location>
        <position position="272"/>
    </location>
</feature>
<feature type="active site" description="Charge relay system" evidence="5">
    <location>
        <position position="487"/>
    </location>
</feature>
<dbReference type="InterPro" id="IPR036852">
    <property type="entry name" value="Peptidase_S8/S53_dom_sf"/>
</dbReference>
<dbReference type="AlphaFoldDB" id="A0A455T891"/>
<dbReference type="InterPro" id="IPR015500">
    <property type="entry name" value="Peptidase_S8_subtilisin-rel"/>
</dbReference>
<dbReference type="PROSITE" id="PS51892">
    <property type="entry name" value="SUBTILASE"/>
    <property type="match status" value="1"/>
</dbReference>
<dbReference type="GO" id="GO:0005615">
    <property type="term" value="C:extracellular space"/>
    <property type="evidence" value="ECO:0007669"/>
    <property type="project" value="TreeGrafter"/>
</dbReference>
<name>A0A455T891_9CHLR</name>
<feature type="domain" description="Peptidase S8/S53" evidence="6">
    <location>
        <begin position="196"/>
        <end position="507"/>
    </location>
</feature>
<proteinExistence type="inferred from homology"/>
<protein>
    <recommendedName>
        <fullName evidence="6">Peptidase S8/S53 domain-containing protein</fullName>
    </recommendedName>
</protein>
<evidence type="ECO:0000256" key="3">
    <source>
        <dbReference type="ARBA" id="ARBA00022801"/>
    </source>
</evidence>
<keyword evidence="2 5" id="KW-0645">Protease</keyword>
<keyword evidence="3 5" id="KW-0378">Hydrolase</keyword>
<dbReference type="PRINTS" id="PR00723">
    <property type="entry name" value="SUBTILISIN"/>
</dbReference>
<keyword evidence="4 5" id="KW-0720">Serine protease</keyword>
<dbReference type="GO" id="GO:0006508">
    <property type="term" value="P:proteolysis"/>
    <property type="evidence" value="ECO:0007669"/>
    <property type="project" value="UniProtKB-KW"/>
</dbReference>
<dbReference type="PANTHER" id="PTHR43806">
    <property type="entry name" value="PEPTIDASE S8"/>
    <property type="match status" value="1"/>
</dbReference>
<dbReference type="Gene3D" id="3.40.50.200">
    <property type="entry name" value="Peptidase S8/S53 domain"/>
    <property type="match status" value="1"/>
</dbReference>
<evidence type="ECO:0000259" key="6">
    <source>
        <dbReference type="Pfam" id="PF00082"/>
    </source>
</evidence>
<dbReference type="InterPro" id="IPR000209">
    <property type="entry name" value="Peptidase_S8/S53_dom"/>
</dbReference>
<dbReference type="PANTHER" id="PTHR43806:SF11">
    <property type="entry name" value="CEREVISIN-RELATED"/>
    <property type="match status" value="1"/>
</dbReference>
<evidence type="ECO:0000256" key="5">
    <source>
        <dbReference type="PROSITE-ProRule" id="PRU01240"/>
    </source>
</evidence>
<comment type="similarity">
    <text evidence="1 5">Belongs to the peptidase S8 family.</text>
</comment>
<dbReference type="CDD" id="cd00306">
    <property type="entry name" value="Peptidases_S8_S53"/>
    <property type="match status" value="1"/>
</dbReference>
<sequence length="548" mass="60405">MTPGAADLVGRPTELFYWVRGEMVVVVQLPRRPAEDALELLAEQVRSQLNALLEPHHLVLEPYGSGGRWQEEVRPPRPPIRKRAFLFGYHRQQPLVAIFYQVRHLEQALVDPMPLALAYLQVHLEELAERGLRLVSIMPNWLVTAAPFYYSVGGPALPPRPAPRLELPAIGASEPPLGWHISFLDQGLLLDPEGASEVLVAVLDTAVEADRLLKAAERPEFRRNWLLQRLAADLSNGSGLFQIEYDRYPLWEAIRTGRDRYGEALYYPMPDHGLFVAGLIRDIAPQARIRLIRILNDYGGGDLYGLFAALTSLEKELFTGAVRRLVVNLSLTTLPDARRLPYIWFDDRRWPSRGLASAMSALSLLEEGLRLLCESLYAQGALLVAAAGNDSWLESRQGRRRRPPRAPARYATVVSVTAVNSRFEPSQFANAAAMPPVNGGVATFGGDVEGVKDSNDLPDAVRGVYISPSFPNGEPNTTGWADWSGSSFAAPIVSGLAAHLLAQGWSAANTMLRMTSSGERHGGLLYGSPPEVPTLLANLIRAQQRFGL</sequence>
<reference evidence="7" key="1">
    <citation type="submission" date="2018-12" db="EMBL/GenBank/DDBJ databases">
        <title>Novel natural products biosynthetic potential of the class Ktedonobacteria.</title>
        <authorList>
            <person name="Zheng Y."/>
            <person name="Saitou A."/>
            <person name="Wang C.M."/>
            <person name="Toyoda A."/>
            <person name="Minakuchi Y."/>
            <person name="Sekiguchi Y."/>
            <person name="Ueda K."/>
            <person name="Takano H."/>
            <person name="Sakai Y."/>
            <person name="Yokota A."/>
            <person name="Yabe S."/>
        </authorList>
    </citation>
    <scope>NUCLEOTIDE SEQUENCE</scope>
    <source>
        <strain evidence="7">A3-2</strain>
    </source>
</reference>
<dbReference type="InterPro" id="IPR050131">
    <property type="entry name" value="Peptidase_S8_subtilisin-like"/>
</dbReference>
<evidence type="ECO:0000256" key="4">
    <source>
        <dbReference type="ARBA" id="ARBA00022825"/>
    </source>
</evidence>
<evidence type="ECO:0000313" key="7">
    <source>
        <dbReference type="EMBL" id="BBH95682.1"/>
    </source>
</evidence>
<dbReference type="EMBL" id="AP019377">
    <property type="protein sequence ID" value="BBH95682.1"/>
    <property type="molecule type" value="Genomic_DNA"/>
</dbReference>